<protein>
    <submittedName>
        <fullName evidence="4">Ribosomal protein S18 acetylase RimI-like enzyme</fullName>
    </submittedName>
</protein>
<evidence type="ECO:0000259" key="3">
    <source>
        <dbReference type="PROSITE" id="PS51186"/>
    </source>
</evidence>
<keyword evidence="2" id="KW-0012">Acyltransferase</keyword>
<keyword evidence="1" id="KW-0808">Transferase</keyword>
<dbReference type="AlphaFoldDB" id="A0A841MZ43"/>
<dbReference type="EMBL" id="JACIJO010000003">
    <property type="protein sequence ID" value="MBB6327735.1"/>
    <property type="molecule type" value="Genomic_DNA"/>
</dbReference>
<dbReference type="PROSITE" id="PS51186">
    <property type="entry name" value="GNAT"/>
    <property type="match status" value="1"/>
</dbReference>
<dbReference type="InterPro" id="IPR016181">
    <property type="entry name" value="Acyl_CoA_acyltransferase"/>
</dbReference>
<dbReference type="SUPFAM" id="SSF55729">
    <property type="entry name" value="Acyl-CoA N-acyltransferases (Nat)"/>
    <property type="match status" value="1"/>
</dbReference>
<evidence type="ECO:0000313" key="5">
    <source>
        <dbReference type="Proteomes" id="UP000588604"/>
    </source>
</evidence>
<gene>
    <name evidence="4" type="ORF">FHS59_003378</name>
</gene>
<dbReference type="PANTHER" id="PTHR42919:SF8">
    <property type="entry name" value="N-ALPHA-ACETYLTRANSFERASE 50"/>
    <property type="match status" value="1"/>
</dbReference>
<comment type="caution">
    <text evidence="4">The sequence shown here is derived from an EMBL/GenBank/DDBJ whole genome shotgun (WGS) entry which is preliminary data.</text>
</comment>
<dbReference type="GO" id="GO:0016747">
    <property type="term" value="F:acyltransferase activity, transferring groups other than amino-acyl groups"/>
    <property type="evidence" value="ECO:0007669"/>
    <property type="project" value="InterPro"/>
</dbReference>
<evidence type="ECO:0000256" key="2">
    <source>
        <dbReference type="ARBA" id="ARBA00023315"/>
    </source>
</evidence>
<sequence>MEFKVRKIDLHNIDALRSFIQNLGESSLNFRYFESRPLNIIENHLVTVLASSESGEEIGYGHLDQEANVIWLGIAVAGHLRGNGIGTLLMKYLLDFADKTKVKEIRLAVDKSNDQAFKMYKRHGFDVFDDLGKSYLMVRYA</sequence>
<keyword evidence="5" id="KW-1185">Reference proteome</keyword>
<evidence type="ECO:0000256" key="1">
    <source>
        <dbReference type="ARBA" id="ARBA00022679"/>
    </source>
</evidence>
<keyword evidence="4" id="KW-0689">Ribosomal protein</keyword>
<dbReference type="InterPro" id="IPR051556">
    <property type="entry name" value="N-term/lysine_N-AcTrnsfr"/>
</dbReference>
<organism evidence="4 5">
    <name type="scientific">Algoriphagus iocasae</name>
    <dbReference type="NCBI Taxonomy" id="1836499"/>
    <lineage>
        <taxon>Bacteria</taxon>
        <taxon>Pseudomonadati</taxon>
        <taxon>Bacteroidota</taxon>
        <taxon>Cytophagia</taxon>
        <taxon>Cytophagales</taxon>
        <taxon>Cyclobacteriaceae</taxon>
        <taxon>Algoriphagus</taxon>
    </lineage>
</organism>
<dbReference type="RefSeq" id="WP_184496497.1">
    <property type="nucleotide sequence ID" value="NZ_JACIJO010000003.1"/>
</dbReference>
<dbReference type="Pfam" id="PF00583">
    <property type="entry name" value="Acetyltransf_1"/>
    <property type="match status" value="1"/>
</dbReference>
<dbReference type="CDD" id="cd04301">
    <property type="entry name" value="NAT_SF"/>
    <property type="match status" value="1"/>
</dbReference>
<dbReference type="PANTHER" id="PTHR42919">
    <property type="entry name" value="N-ALPHA-ACETYLTRANSFERASE"/>
    <property type="match status" value="1"/>
</dbReference>
<dbReference type="InterPro" id="IPR000182">
    <property type="entry name" value="GNAT_dom"/>
</dbReference>
<name>A0A841MZ43_9BACT</name>
<proteinExistence type="predicted"/>
<dbReference type="Proteomes" id="UP000588604">
    <property type="component" value="Unassembled WGS sequence"/>
</dbReference>
<dbReference type="Gene3D" id="3.40.630.30">
    <property type="match status" value="1"/>
</dbReference>
<evidence type="ECO:0000313" key="4">
    <source>
        <dbReference type="EMBL" id="MBB6327735.1"/>
    </source>
</evidence>
<keyword evidence="4" id="KW-0687">Ribonucleoprotein</keyword>
<accession>A0A841MZ43</accession>
<reference evidence="4 5" key="1">
    <citation type="submission" date="2020-08" db="EMBL/GenBank/DDBJ databases">
        <title>Genomic Encyclopedia of Type Strains, Phase IV (KMG-IV): sequencing the most valuable type-strain genomes for metagenomic binning, comparative biology and taxonomic classification.</title>
        <authorList>
            <person name="Goeker M."/>
        </authorList>
    </citation>
    <scope>NUCLEOTIDE SEQUENCE [LARGE SCALE GENOMIC DNA]</scope>
    <source>
        <strain evidence="4 5">DSM 102044</strain>
    </source>
</reference>
<dbReference type="GO" id="GO:0005840">
    <property type="term" value="C:ribosome"/>
    <property type="evidence" value="ECO:0007669"/>
    <property type="project" value="UniProtKB-KW"/>
</dbReference>
<feature type="domain" description="N-acetyltransferase" evidence="3">
    <location>
        <begin position="3"/>
        <end position="141"/>
    </location>
</feature>